<organism evidence="1 2">
    <name type="scientific">Choristoneura fumiferana</name>
    <name type="common">Spruce budworm moth</name>
    <name type="synonym">Archips fumiferana</name>
    <dbReference type="NCBI Taxonomy" id="7141"/>
    <lineage>
        <taxon>Eukaryota</taxon>
        <taxon>Metazoa</taxon>
        <taxon>Ecdysozoa</taxon>
        <taxon>Arthropoda</taxon>
        <taxon>Hexapoda</taxon>
        <taxon>Insecta</taxon>
        <taxon>Pterygota</taxon>
        <taxon>Neoptera</taxon>
        <taxon>Endopterygota</taxon>
        <taxon>Lepidoptera</taxon>
        <taxon>Glossata</taxon>
        <taxon>Ditrysia</taxon>
        <taxon>Tortricoidea</taxon>
        <taxon>Tortricidae</taxon>
        <taxon>Tortricinae</taxon>
        <taxon>Choristoneura</taxon>
    </lineage>
</organism>
<reference evidence="1 2" key="1">
    <citation type="journal article" date="2022" name="Genome Biol. Evol.">
        <title>The Spruce Budworm Genome: Reconstructing the Evolutionary History of Antifreeze Proteins.</title>
        <authorList>
            <person name="Beliveau C."/>
            <person name="Gagne P."/>
            <person name="Picq S."/>
            <person name="Vernygora O."/>
            <person name="Keeling C.I."/>
            <person name="Pinkney K."/>
            <person name="Doucet D."/>
            <person name="Wen F."/>
            <person name="Johnston J.S."/>
            <person name="Maaroufi H."/>
            <person name="Boyle B."/>
            <person name="Laroche J."/>
            <person name="Dewar K."/>
            <person name="Juretic N."/>
            <person name="Blackburn G."/>
            <person name="Nisole A."/>
            <person name="Brunet B."/>
            <person name="Brandao M."/>
            <person name="Lumley L."/>
            <person name="Duan J."/>
            <person name="Quan G."/>
            <person name="Lucarotti C.J."/>
            <person name="Roe A.D."/>
            <person name="Sperling F.A.H."/>
            <person name="Levesque R.C."/>
            <person name="Cusson M."/>
        </authorList>
    </citation>
    <scope>NUCLEOTIDE SEQUENCE [LARGE SCALE GENOMIC DNA]</scope>
    <source>
        <strain evidence="1">Glfc:IPQL:Cfum</strain>
    </source>
</reference>
<evidence type="ECO:0000313" key="2">
    <source>
        <dbReference type="Proteomes" id="UP001064048"/>
    </source>
</evidence>
<dbReference type="Proteomes" id="UP001064048">
    <property type="component" value="Chromosome 15"/>
</dbReference>
<keyword evidence="2" id="KW-1185">Reference proteome</keyword>
<evidence type="ECO:0000313" key="1">
    <source>
        <dbReference type="EMBL" id="KAI8441163.1"/>
    </source>
</evidence>
<gene>
    <name evidence="1" type="ORF">MSG28_009402</name>
</gene>
<sequence length="327" mass="36133">MVAMFAASILLPGCLSSSAWAANCDRKESNAFSVSYALWATVLEMYGNLAAWSNANLTYLTYFVLHLGGGNDAKKKKMLLEYCDGGALDSVMSELEKGLSERQIAYVCREMTRGLEFLHSRRVIHRDLKAGNVLATMQGGVKLGEELAFYQACMQHSRPPDCRCPQYSGGQQPQLPPGKEGGWSRNEIMGPLLDPKLYPVKVGASPETDTSRYDQPNAFLDKLQSKYPMLYSILQNEASPELKQRIDRDRNKTTYQVDFCESGPGAKFEGLQRAADDSGTGPCAQPMRLPGDPCRTSSAVPPLGKTEYQDNVSKLGAIIMRDKLHRK</sequence>
<name>A0ACC0KXH0_CHOFU</name>
<dbReference type="EMBL" id="CM046115">
    <property type="protein sequence ID" value="KAI8441163.1"/>
    <property type="molecule type" value="Genomic_DNA"/>
</dbReference>
<proteinExistence type="predicted"/>
<accession>A0ACC0KXH0</accession>
<comment type="caution">
    <text evidence="1">The sequence shown here is derived from an EMBL/GenBank/DDBJ whole genome shotgun (WGS) entry which is preliminary data.</text>
</comment>
<protein>
    <submittedName>
        <fullName evidence="1">Uncharacterized protein</fullName>
    </submittedName>
</protein>